<accession>A0AAW2NNK0</accession>
<feature type="region of interest" description="Disordered" evidence="1">
    <location>
        <begin position="155"/>
        <end position="196"/>
    </location>
</feature>
<feature type="compositionally biased region" description="Polar residues" evidence="1">
    <location>
        <begin position="497"/>
        <end position="506"/>
    </location>
</feature>
<dbReference type="AlphaFoldDB" id="A0AAW2NNK0"/>
<feature type="region of interest" description="Disordered" evidence="1">
    <location>
        <begin position="1"/>
        <end position="42"/>
    </location>
</feature>
<dbReference type="InterPro" id="IPR000313">
    <property type="entry name" value="PWWP_dom"/>
</dbReference>
<dbReference type="Pfam" id="PF00855">
    <property type="entry name" value="PWWP"/>
    <property type="match status" value="1"/>
</dbReference>
<evidence type="ECO:0000313" key="3">
    <source>
        <dbReference type="EMBL" id="KAL0344607.1"/>
    </source>
</evidence>
<feature type="compositionally biased region" description="Low complexity" evidence="1">
    <location>
        <begin position="11"/>
        <end position="20"/>
    </location>
</feature>
<dbReference type="SMART" id="SM00293">
    <property type="entry name" value="PWWP"/>
    <property type="match status" value="1"/>
</dbReference>
<dbReference type="EMBL" id="JACGWJ010000019">
    <property type="protein sequence ID" value="KAL0344607.1"/>
    <property type="molecule type" value="Genomic_DNA"/>
</dbReference>
<organism evidence="3">
    <name type="scientific">Sesamum radiatum</name>
    <name type="common">Black benniseed</name>
    <dbReference type="NCBI Taxonomy" id="300843"/>
    <lineage>
        <taxon>Eukaryota</taxon>
        <taxon>Viridiplantae</taxon>
        <taxon>Streptophyta</taxon>
        <taxon>Embryophyta</taxon>
        <taxon>Tracheophyta</taxon>
        <taxon>Spermatophyta</taxon>
        <taxon>Magnoliopsida</taxon>
        <taxon>eudicotyledons</taxon>
        <taxon>Gunneridae</taxon>
        <taxon>Pentapetalae</taxon>
        <taxon>asterids</taxon>
        <taxon>lamiids</taxon>
        <taxon>Lamiales</taxon>
        <taxon>Pedaliaceae</taxon>
        <taxon>Sesamum</taxon>
    </lineage>
</organism>
<sequence>MSDKLGVVDVSSGSSGAASGEPKKGVSGGMVDGSESKTLAVNPGDKEILSDGVRVSEESEVSVRESNTGATISGSGWHAPETCRLRINTWHDGSRNRVVEMMSPGGGWESWGFMNLVGRVLQGRFSMDDDEVEDVNNSENRPEVNRIADTNAWQGVIGEPTSRNGIDIKGTAVDKDSDLGNSGSPGEGTVLNGNQDLISNEMVPYGELETEEVNNVKDDVLLPKQRGEHLMTEKEGEYYVADLVWGKVRGHPWWPGQIFAPSAASDKAINYFKRESYLIAYFGDQTFAWNEESKIKPFRMYFSQMEKQSNADGFRHAVACALNEVARRVEFGLSCPCLPPQVRDKVKLQELPSAGIREESSRRAGGDNLSSAASFIPGELVQFVQSLAGCPQSKTDGLQFSVAKAQLLAFSRWKGHFQLPVFEESGLLEDDTSVKGEGNDLVEVMEGVLPGSGSEGANDFPSKKRNSTAGDGSSRKRKHLSSVEESSKIKEKHVSALMSTGSTNLQNEEKKPIRRSRRKSISKSGTFAGDGSGKSQRAEMIPAEVPTPDVILSNLIVAAKNPLHGHDDMVSVVGLLREFRNSICLEKYSSANTKKDAGKYKEKQASNLETANTFGFEGTEDSYWTDRIIESDSQDKVLFEPGAPNERAAAVGTSTGVALSLDNKEGGDAVIVDLDAENPSVQINEVSDEDFPTALILNFTNLEAIPSVVNLNEIFSHYGPLKESETEIFSKSKRAKVIFKRRADAETAFSSTGKYSIFGPSLVSYRLNYAPPPRKSRAASKRNKKTNL</sequence>
<comment type="caution">
    <text evidence="3">The sequence shown here is derived from an EMBL/GenBank/DDBJ whole genome shotgun (WGS) entry which is preliminary data.</text>
</comment>
<evidence type="ECO:0000259" key="2">
    <source>
        <dbReference type="PROSITE" id="PS50812"/>
    </source>
</evidence>
<evidence type="ECO:0000256" key="1">
    <source>
        <dbReference type="SAM" id="MobiDB-lite"/>
    </source>
</evidence>
<dbReference type="PANTHER" id="PTHR42851:SF19">
    <property type="entry name" value="PWWP DOMAIN-CONTAINING PROTEIN 2-RELATED"/>
    <property type="match status" value="1"/>
</dbReference>
<dbReference type="PANTHER" id="PTHR42851">
    <property type="entry name" value="ALDOLASE-RELATED"/>
    <property type="match status" value="1"/>
</dbReference>
<name>A0AAW2NNK0_SESRA</name>
<reference evidence="3" key="1">
    <citation type="submission" date="2020-06" db="EMBL/GenBank/DDBJ databases">
        <authorList>
            <person name="Li T."/>
            <person name="Hu X."/>
            <person name="Zhang T."/>
            <person name="Song X."/>
            <person name="Zhang H."/>
            <person name="Dai N."/>
            <person name="Sheng W."/>
            <person name="Hou X."/>
            <person name="Wei L."/>
        </authorList>
    </citation>
    <scope>NUCLEOTIDE SEQUENCE</scope>
    <source>
        <strain evidence="3">G02</strain>
        <tissue evidence="3">Leaf</tissue>
    </source>
</reference>
<gene>
    <name evidence="3" type="ORF">Sradi_4292000</name>
</gene>
<feature type="region of interest" description="Disordered" evidence="1">
    <location>
        <begin position="448"/>
        <end position="537"/>
    </location>
</feature>
<dbReference type="SUPFAM" id="SSF63748">
    <property type="entry name" value="Tudor/PWWP/MBT"/>
    <property type="match status" value="1"/>
</dbReference>
<feature type="compositionally biased region" description="Basic and acidic residues" evidence="1">
    <location>
        <begin position="481"/>
        <end position="494"/>
    </location>
</feature>
<feature type="compositionally biased region" description="Basic residues" evidence="1">
    <location>
        <begin position="512"/>
        <end position="521"/>
    </location>
</feature>
<dbReference type="PROSITE" id="PS50812">
    <property type="entry name" value="PWWP"/>
    <property type="match status" value="1"/>
</dbReference>
<dbReference type="InterPro" id="IPR053063">
    <property type="entry name" value="PWWP_domain_containing_PDP"/>
</dbReference>
<proteinExistence type="predicted"/>
<reference evidence="3" key="2">
    <citation type="journal article" date="2024" name="Plant">
        <title>Genomic evolution and insights into agronomic trait innovations of Sesamum species.</title>
        <authorList>
            <person name="Miao H."/>
            <person name="Wang L."/>
            <person name="Qu L."/>
            <person name="Liu H."/>
            <person name="Sun Y."/>
            <person name="Le M."/>
            <person name="Wang Q."/>
            <person name="Wei S."/>
            <person name="Zheng Y."/>
            <person name="Lin W."/>
            <person name="Duan Y."/>
            <person name="Cao H."/>
            <person name="Xiong S."/>
            <person name="Wang X."/>
            <person name="Wei L."/>
            <person name="Li C."/>
            <person name="Ma Q."/>
            <person name="Ju M."/>
            <person name="Zhao R."/>
            <person name="Li G."/>
            <person name="Mu C."/>
            <person name="Tian Q."/>
            <person name="Mei H."/>
            <person name="Zhang T."/>
            <person name="Gao T."/>
            <person name="Zhang H."/>
        </authorList>
    </citation>
    <scope>NUCLEOTIDE SEQUENCE</scope>
    <source>
        <strain evidence="3">G02</strain>
    </source>
</reference>
<feature type="domain" description="PWWP" evidence="2">
    <location>
        <begin position="240"/>
        <end position="301"/>
    </location>
</feature>
<protein>
    <recommendedName>
        <fullName evidence="2">PWWP domain-containing protein</fullName>
    </recommendedName>
</protein>
<dbReference type="CDD" id="cd05162">
    <property type="entry name" value="PWWP"/>
    <property type="match status" value="1"/>
</dbReference>
<dbReference type="Gene3D" id="2.30.30.140">
    <property type="match status" value="1"/>
</dbReference>